<keyword evidence="1" id="KW-0812">Transmembrane</keyword>
<feature type="transmembrane region" description="Helical" evidence="1">
    <location>
        <begin position="23"/>
        <end position="43"/>
    </location>
</feature>
<accession>A0A7W7H6G7</accession>
<dbReference type="Proteomes" id="UP000546162">
    <property type="component" value="Unassembled WGS sequence"/>
</dbReference>
<comment type="caution">
    <text evidence="2">The sequence shown here is derived from an EMBL/GenBank/DDBJ whole genome shotgun (WGS) entry which is preliminary data.</text>
</comment>
<organism evidence="2 3">
    <name type="scientific">Actinoplanes octamycinicus</name>
    <dbReference type="NCBI Taxonomy" id="135948"/>
    <lineage>
        <taxon>Bacteria</taxon>
        <taxon>Bacillati</taxon>
        <taxon>Actinomycetota</taxon>
        <taxon>Actinomycetes</taxon>
        <taxon>Micromonosporales</taxon>
        <taxon>Micromonosporaceae</taxon>
        <taxon>Actinoplanes</taxon>
    </lineage>
</organism>
<gene>
    <name evidence="2" type="ORF">BJY16_008232</name>
</gene>
<keyword evidence="1" id="KW-0472">Membrane</keyword>
<keyword evidence="3" id="KW-1185">Reference proteome</keyword>
<feature type="transmembrane region" description="Helical" evidence="1">
    <location>
        <begin position="119"/>
        <end position="141"/>
    </location>
</feature>
<name>A0A7W7H6G7_9ACTN</name>
<reference evidence="2 3" key="1">
    <citation type="submission" date="2020-08" db="EMBL/GenBank/DDBJ databases">
        <title>Sequencing the genomes of 1000 actinobacteria strains.</title>
        <authorList>
            <person name="Klenk H.-P."/>
        </authorList>
    </citation>
    <scope>NUCLEOTIDE SEQUENCE [LARGE SCALE GENOMIC DNA]</scope>
    <source>
        <strain evidence="2 3">DSM 45809</strain>
    </source>
</reference>
<protein>
    <submittedName>
        <fullName evidence="2">Uncharacterized protein</fullName>
    </submittedName>
</protein>
<dbReference type="AlphaFoldDB" id="A0A7W7H6G7"/>
<evidence type="ECO:0000256" key="1">
    <source>
        <dbReference type="SAM" id="Phobius"/>
    </source>
</evidence>
<sequence length="310" mass="33383">MAEIREKYSVDGRRDHHALVRQVGWGAAGLGVLLILGVPVSAVRTARREAAVERAAAGFRAGPPLHPVPPHPPLHPLGETIGKRPRAEGVGGTVVLILVMALGSFVGLTFVIVDETIVAWLGMVVCLAFALAGCGSLVDFWRTRVGRRRWARSRGFLYRRFDHDLVARLNLPGLKAGKPFAEYVVFGAYQGLPFVVFTYRTAKGVGRNAWAMALPGAVPRLRVEDVAVSDRLGAGSAPGWREVWPGLRALADLRHPDEFSADGAVIWEDPTSKLSGVNAAELERRLLGLHTVGAALAATPVPERQPEPTS</sequence>
<evidence type="ECO:0000313" key="3">
    <source>
        <dbReference type="Proteomes" id="UP000546162"/>
    </source>
</evidence>
<evidence type="ECO:0000313" key="2">
    <source>
        <dbReference type="EMBL" id="MBB4744773.1"/>
    </source>
</evidence>
<keyword evidence="1" id="KW-1133">Transmembrane helix</keyword>
<proteinExistence type="predicted"/>
<dbReference type="EMBL" id="JACHNB010000001">
    <property type="protein sequence ID" value="MBB4744773.1"/>
    <property type="molecule type" value="Genomic_DNA"/>
</dbReference>
<feature type="transmembrane region" description="Helical" evidence="1">
    <location>
        <begin position="93"/>
        <end position="113"/>
    </location>
</feature>
<dbReference type="RefSeq" id="WP_185044896.1">
    <property type="nucleotide sequence ID" value="NZ_BAABFG010000005.1"/>
</dbReference>